<evidence type="ECO:0000313" key="2">
    <source>
        <dbReference type="Proteomes" id="UP000887116"/>
    </source>
</evidence>
<name>A0A8X6FZN1_TRICU</name>
<protein>
    <submittedName>
        <fullName evidence="1">Uncharacterized protein</fullName>
    </submittedName>
</protein>
<accession>A0A8X6FZN1</accession>
<dbReference type="Proteomes" id="UP000887116">
    <property type="component" value="Unassembled WGS sequence"/>
</dbReference>
<reference evidence="1" key="1">
    <citation type="submission" date="2020-07" db="EMBL/GenBank/DDBJ databases">
        <title>Multicomponent nature underlies the extraordinary mechanical properties of spider dragline silk.</title>
        <authorList>
            <person name="Kono N."/>
            <person name="Nakamura H."/>
            <person name="Mori M."/>
            <person name="Yoshida Y."/>
            <person name="Ohtoshi R."/>
            <person name="Malay A.D."/>
            <person name="Moran D.A.P."/>
            <person name="Tomita M."/>
            <person name="Numata K."/>
            <person name="Arakawa K."/>
        </authorList>
    </citation>
    <scope>NUCLEOTIDE SEQUENCE</scope>
</reference>
<organism evidence="1 2">
    <name type="scientific">Trichonephila clavata</name>
    <name type="common">Joro spider</name>
    <name type="synonym">Nephila clavata</name>
    <dbReference type="NCBI Taxonomy" id="2740835"/>
    <lineage>
        <taxon>Eukaryota</taxon>
        <taxon>Metazoa</taxon>
        <taxon>Ecdysozoa</taxon>
        <taxon>Arthropoda</taxon>
        <taxon>Chelicerata</taxon>
        <taxon>Arachnida</taxon>
        <taxon>Araneae</taxon>
        <taxon>Araneomorphae</taxon>
        <taxon>Entelegynae</taxon>
        <taxon>Araneoidea</taxon>
        <taxon>Nephilidae</taxon>
        <taxon>Trichonephila</taxon>
    </lineage>
</organism>
<comment type="caution">
    <text evidence="1">The sequence shown here is derived from an EMBL/GenBank/DDBJ whole genome shotgun (WGS) entry which is preliminary data.</text>
</comment>
<dbReference type="AlphaFoldDB" id="A0A8X6FZN1"/>
<dbReference type="EMBL" id="BMAO01024141">
    <property type="protein sequence ID" value="GFQ93250.1"/>
    <property type="molecule type" value="Genomic_DNA"/>
</dbReference>
<evidence type="ECO:0000313" key="1">
    <source>
        <dbReference type="EMBL" id="GFQ93250.1"/>
    </source>
</evidence>
<sequence length="86" mass="9916">MHTLISSLPIGMFHLCLTNYQTTAKKKKKETRTEPIVTLTSTTHRRNMKRFSSHFARNLVNLIGFPDCTFLAEKTASIEKEQTEMN</sequence>
<gene>
    <name evidence="1" type="ORF">TNCT_468121</name>
</gene>
<proteinExistence type="predicted"/>
<keyword evidence="2" id="KW-1185">Reference proteome</keyword>